<comment type="caution">
    <text evidence="2">The sequence shown here is derived from an EMBL/GenBank/DDBJ whole genome shotgun (WGS) entry which is preliminary data.</text>
</comment>
<name>A0A2V0RI37_9ZZZZ</name>
<organism evidence="2">
    <name type="scientific">viral metagenome</name>
    <dbReference type="NCBI Taxonomy" id="1070528"/>
    <lineage>
        <taxon>unclassified sequences</taxon>
        <taxon>metagenomes</taxon>
        <taxon>organismal metagenomes</taxon>
    </lineage>
</organism>
<protein>
    <submittedName>
        <fullName evidence="2">Uncharacterized protein</fullName>
    </submittedName>
</protein>
<proteinExistence type="predicted"/>
<evidence type="ECO:0000256" key="1">
    <source>
        <dbReference type="SAM" id="MobiDB-lite"/>
    </source>
</evidence>
<accession>A0A2V0RI37</accession>
<dbReference type="AlphaFoldDB" id="A0A2V0RI37"/>
<sequence>MSEAKEQQPLLPRPQKDETVDQFIKNELSKVLDDGSPQYPDLINLSADKVFEKMDNDAAYASVVSESNYIDMKAKFMSQKSEGEQGGEGEKPKVEADVAPKKETVSVVPEVTVDALKTVEEAQFVEPLLGDSPEQPAISTGRQRSKIFEPTYRIETRQIYHKVASKATGPFVTSEGTPLDDILSDVSSYDLTKSRMNMYARFICQFVTPCVVQPLSKVEEDVYVPMDSHALQPTTAKSKYLLTVAESGNLIRPIYDVAKQIDAIDPRANDFVERFSRTDDDYFNTEGAFNLSAYPFASRNAAGAMYQEAEAHSFQCSPHRYAVLKCGMGAFKYLFHTLDELRSLDGYRRDSAAELSISRNELGDIDTIDNDSTKVTLYPRFSVGSAYDEIQVQRAANMFFRNEVTNHLGVNELYEGVMARSLDSASASFTHITPGTANFTIMPSPGLTNHRSLSEIGSIPSSAGAEMMRQLGGVLCGGLGTHLSFNMDPRPASALATPLCCAATMLFFDNDMLDTHTLQNLIAGMLSPFYADSELTVQNHEMGGARNDEYRAAPGVRTILSASQIAQRIVAAIRDKNAQEEIRGLLKANYNGNYGPVGSQRAVKTHIINRLTAILQLYSASRIFVDVELQDNFRLFNSNIFGEVPTVLCPFLPRGNVQLEQSILLGTGVHSTSGYVAGGYQMFQNLLSYVELLDFTITKTKSQPLMDSFKASFDNAGGNLHLAKSQAVFTDALFKCIYEKTDILPMEKGRLPRLGQEGVKSVVLPLEGALSFMIHGIGSASVNEESTFIPFERSNITQLPSKYPMYLYLERAITQELHDKVIRVNAELPILFHRTDELVEVVTKSLKRIYASLDPDTEKRVSLMLRRPGTYLVRSRAGARFSIPAELKYPETILNSQALSDDASGLGRVFSRNAAFLEGDTIPPLAGEGAVYAYTPLYRNNVFLHCLEYKSSRTKDIYICINGLDKFYFRDGASITYMMYGVDVDKVVMGQNAVDINDMLENSVHTANYTPSVGSLLAMARRRNAERGEGIAYIKIPQAKASYSLQELSSDAAYVNESSEIKVSTKSYGEFFRYEVDNFPLYFRKSMREYSDLDDNSFGPYNETWIGHLGMSPSHISDELITTEGITEELNANEMFHPRKRAFKLVDGSGFVHSTNMTFTSRDKDEYVIKDKVDTYNPFLLYLPRR</sequence>
<reference evidence="2" key="1">
    <citation type="submission" date="2017-04" db="EMBL/GenBank/DDBJ databases">
        <title>Unveiling RNA virosphere associated with marine microorganisms.</title>
        <authorList>
            <person name="Urayama S."/>
            <person name="Takaki Y."/>
            <person name="Nishi S."/>
            <person name="Yoshida Y."/>
            <person name="Deguchi S."/>
            <person name="Takai K."/>
            <person name="Nunoura T."/>
        </authorList>
    </citation>
    <scope>NUCLEOTIDE SEQUENCE</scope>
</reference>
<evidence type="ECO:0000313" key="2">
    <source>
        <dbReference type="EMBL" id="GBH21785.1"/>
    </source>
</evidence>
<dbReference type="EMBL" id="BDQA01000335">
    <property type="protein sequence ID" value="GBH21785.1"/>
    <property type="molecule type" value="Genomic_RNA"/>
</dbReference>
<feature type="region of interest" description="Disordered" evidence="1">
    <location>
        <begin position="1"/>
        <end position="22"/>
    </location>
</feature>